<evidence type="ECO:0000313" key="1">
    <source>
        <dbReference type="EMBL" id="KAF2239529.1"/>
    </source>
</evidence>
<protein>
    <submittedName>
        <fullName evidence="1">Uncharacterized protein</fullName>
    </submittedName>
</protein>
<evidence type="ECO:0000313" key="2">
    <source>
        <dbReference type="Proteomes" id="UP000800092"/>
    </source>
</evidence>
<proteinExistence type="predicted"/>
<keyword evidence="2" id="KW-1185">Reference proteome</keyword>
<sequence length="164" mass="18101">MYNAVSRAAGDDSYCWWSDSYFSKPRICLTLSLKNGTAIQGALHRSSPPFSPQSNTDDLPQILALKKYLGALSQERFIVLTSCTEKSFGRLINRTYITSYRFAAGGTACSSETLATLTRSEPRSSLFFGCAMAKRRSSATTTYHSVPWRSPAHAADVTTHRKLS</sequence>
<accession>A0A6A6HNU8</accession>
<organism evidence="1 2">
    <name type="scientific">Viridothelium virens</name>
    <name type="common">Speckled blister lichen</name>
    <name type="synonym">Trypethelium virens</name>
    <dbReference type="NCBI Taxonomy" id="1048519"/>
    <lineage>
        <taxon>Eukaryota</taxon>
        <taxon>Fungi</taxon>
        <taxon>Dikarya</taxon>
        <taxon>Ascomycota</taxon>
        <taxon>Pezizomycotina</taxon>
        <taxon>Dothideomycetes</taxon>
        <taxon>Dothideomycetes incertae sedis</taxon>
        <taxon>Trypetheliales</taxon>
        <taxon>Trypetheliaceae</taxon>
        <taxon>Viridothelium</taxon>
    </lineage>
</organism>
<dbReference type="AlphaFoldDB" id="A0A6A6HNU8"/>
<name>A0A6A6HNU8_VIRVR</name>
<reference evidence="1" key="1">
    <citation type="journal article" date="2020" name="Stud. Mycol.">
        <title>101 Dothideomycetes genomes: a test case for predicting lifestyles and emergence of pathogens.</title>
        <authorList>
            <person name="Haridas S."/>
            <person name="Albert R."/>
            <person name="Binder M."/>
            <person name="Bloem J."/>
            <person name="Labutti K."/>
            <person name="Salamov A."/>
            <person name="Andreopoulos B."/>
            <person name="Baker S."/>
            <person name="Barry K."/>
            <person name="Bills G."/>
            <person name="Bluhm B."/>
            <person name="Cannon C."/>
            <person name="Castanera R."/>
            <person name="Culley D."/>
            <person name="Daum C."/>
            <person name="Ezra D."/>
            <person name="Gonzalez J."/>
            <person name="Henrissat B."/>
            <person name="Kuo A."/>
            <person name="Liang C."/>
            <person name="Lipzen A."/>
            <person name="Lutzoni F."/>
            <person name="Magnuson J."/>
            <person name="Mondo S."/>
            <person name="Nolan M."/>
            <person name="Ohm R."/>
            <person name="Pangilinan J."/>
            <person name="Park H.-J."/>
            <person name="Ramirez L."/>
            <person name="Alfaro M."/>
            <person name="Sun H."/>
            <person name="Tritt A."/>
            <person name="Yoshinaga Y."/>
            <person name="Zwiers L.-H."/>
            <person name="Turgeon B."/>
            <person name="Goodwin S."/>
            <person name="Spatafora J."/>
            <person name="Crous P."/>
            <person name="Grigoriev I."/>
        </authorList>
    </citation>
    <scope>NUCLEOTIDE SEQUENCE</scope>
    <source>
        <strain evidence="1">Tuck. ex Michener</strain>
    </source>
</reference>
<dbReference type="Proteomes" id="UP000800092">
    <property type="component" value="Unassembled WGS sequence"/>
</dbReference>
<dbReference type="EMBL" id="ML991772">
    <property type="protein sequence ID" value="KAF2239529.1"/>
    <property type="molecule type" value="Genomic_DNA"/>
</dbReference>
<gene>
    <name evidence="1" type="ORF">EV356DRAFT_102859</name>
</gene>